<reference evidence="13" key="1">
    <citation type="submission" date="2016-10" db="EMBL/GenBank/DDBJ databases">
        <authorList>
            <person name="Varghese N."/>
            <person name="Submissions S."/>
        </authorList>
    </citation>
    <scope>NUCLEOTIDE SEQUENCE [LARGE SCALE GENOMIC DNA]</scope>
    <source>
        <strain evidence="13">CGMCC 1.11022</strain>
    </source>
</reference>
<keyword evidence="9" id="KW-0464">Manganese</keyword>
<dbReference type="PROSITE" id="PS50975">
    <property type="entry name" value="ATP_GRASP"/>
    <property type="match status" value="1"/>
</dbReference>
<dbReference type="Proteomes" id="UP000198894">
    <property type="component" value="Unassembled WGS sequence"/>
</dbReference>
<comment type="cofactor">
    <cofactor evidence="1">
        <name>Mn(2+)</name>
        <dbReference type="ChEBI" id="CHEBI:29035"/>
    </cofactor>
</comment>
<keyword evidence="5" id="KW-0479">Metal-binding</keyword>
<keyword evidence="6 10" id="KW-0547">Nucleotide-binding</keyword>
<dbReference type="UniPathway" id="UPA00142">
    <property type="reaction ID" value="UER00210"/>
</dbReference>
<dbReference type="Gene3D" id="3.40.50.20">
    <property type="match status" value="1"/>
</dbReference>
<dbReference type="PANTHER" id="PTHR21621:SF4">
    <property type="entry name" value="GLUTATHIONE SYNTHETASE"/>
    <property type="match status" value="1"/>
</dbReference>
<evidence type="ECO:0000313" key="12">
    <source>
        <dbReference type="EMBL" id="SDL36970.1"/>
    </source>
</evidence>
<comment type="catalytic activity">
    <reaction evidence="10">
        <text>gamma-L-glutamyl-L-cysteine + glycine + ATP = glutathione + ADP + phosphate + H(+)</text>
        <dbReference type="Rhea" id="RHEA:13557"/>
        <dbReference type="ChEBI" id="CHEBI:15378"/>
        <dbReference type="ChEBI" id="CHEBI:30616"/>
        <dbReference type="ChEBI" id="CHEBI:43474"/>
        <dbReference type="ChEBI" id="CHEBI:57305"/>
        <dbReference type="ChEBI" id="CHEBI:57925"/>
        <dbReference type="ChEBI" id="CHEBI:58173"/>
        <dbReference type="ChEBI" id="CHEBI:456216"/>
        <dbReference type="EC" id="6.3.2.3"/>
    </reaction>
</comment>
<dbReference type="HAMAP" id="MF_00162">
    <property type="entry name" value="GSH_S"/>
    <property type="match status" value="1"/>
</dbReference>
<organism evidence="12 13">
    <name type="scientific">Mesorhizobium muleiense</name>
    <dbReference type="NCBI Taxonomy" id="1004279"/>
    <lineage>
        <taxon>Bacteria</taxon>
        <taxon>Pseudomonadati</taxon>
        <taxon>Pseudomonadota</taxon>
        <taxon>Alphaproteobacteria</taxon>
        <taxon>Hyphomicrobiales</taxon>
        <taxon>Phyllobacteriaceae</taxon>
        <taxon>Mesorhizobium</taxon>
    </lineage>
</organism>
<protein>
    <recommendedName>
        <fullName evidence="10">Glutathione synthetase</fullName>
        <ecNumber evidence="10">6.3.2.3</ecNumber>
    </recommendedName>
    <alternativeName>
        <fullName evidence="10">GSH synthetase</fullName>
        <shortName evidence="10">GSH-S</shortName>
        <shortName evidence="10">GSHase</shortName>
    </alternativeName>
    <alternativeName>
        <fullName evidence="10">Glutathione synthase</fullName>
    </alternativeName>
</protein>
<evidence type="ECO:0000256" key="4">
    <source>
        <dbReference type="ARBA" id="ARBA00022684"/>
    </source>
</evidence>
<dbReference type="Gene3D" id="3.30.1490.20">
    <property type="entry name" value="ATP-grasp fold, A domain"/>
    <property type="match status" value="1"/>
</dbReference>
<dbReference type="AlphaFoldDB" id="A0A1G9JHC4"/>
<evidence type="ECO:0000256" key="8">
    <source>
        <dbReference type="ARBA" id="ARBA00022842"/>
    </source>
</evidence>
<dbReference type="InterPro" id="IPR016185">
    <property type="entry name" value="PreATP-grasp_dom_sf"/>
</dbReference>
<dbReference type="GO" id="GO:0046872">
    <property type="term" value="F:metal ion binding"/>
    <property type="evidence" value="ECO:0007669"/>
    <property type="project" value="UniProtKB-KW"/>
</dbReference>
<evidence type="ECO:0000256" key="7">
    <source>
        <dbReference type="ARBA" id="ARBA00022840"/>
    </source>
</evidence>
<keyword evidence="13" id="KW-1185">Reference proteome</keyword>
<dbReference type="PANTHER" id="PTHR21621">
    <property type="entry name" value="RIBOSOMAL PROTEIN S6 MODIFICATION PROTEIN"/>
    <property type="match status" value="1"/>
</dbReference>
<dbReference type="Pfam" id="PF02951">
    <property type="entry name" value="GSH-S_N"/>
    <property type="match status" value="1"/>
</dbReference>
<dbReference type="RefSeq" id="WP_091600386.1">
    <property type="nucleotide sequence ID" value="NZ_FNEE01000034.1"/>
</dbReference>
<evidence type="ECO:0000313" key="13">
    <source>
        <dbReference type="Proteomes" id="UP000198894"/>
    </source>
</evidence>
<proteinExistence type="inferred from homology"/>
<comment type="cofactor">
    <cofactor evidence="2">
        <name>Mg(2+)</name>
        <dbReference type="ChEBI" id="CHEBI:18420"/>
    </cofactor>
</comment>
<evidence type="ECO:0000256" key="2">
    <source>
        <dbReference type="ARBA" id="ARBA00001946"/>
    </source>
</evidence>
<evidence type="ECO:0000256" key="10">
    <source>
        <dbReference type="HAMAP-Rule" id="MF_00162"/>
    </source>
</evidence>
<dbReference type="InterPro" id="IPR013815">
    <property type="entry name" value="ATP_grasp_subdomain_1"/>
</dbReference>
<dbReference type="NCBIfam" id="NF009110">
    <property type="entry name" value="PRK12458.1"/>
    <property type="match status" value="1"/>
</dbReference>
<keyword evidence="3 10" id="KW-0436">Ligase</keyword>
<dbReference type="SUPFAM" id="SSF56059">
    <property type="entry name" value="Glutathione synthetase ATP-binding domain-like"/>
    <property type="match status" value="1"/>
</dbReference>
<comment type="similarity">
    <text evidence="10">Belongs to the prokaryotic GSH synthase family.</text>
</comment>
<sequence length="348" mass="37488">MRIAFFVNSIESETPAYTTTALALAAVQRGHSVVYVEPGDFILRPDDGLAVSVAVLPDASYKTSDRLHAALKDAAKQKKTLAISDIDIVFLRNDPSLDATDRPWAANAGVMFGRLAAARGAIVVNDPDGLGQAQSKLYLQSFPEAVRPATLISRSITEIRAFIDKHSKGCIVKPLQGSGGKNVFHIATPTDSNLNQIFEAASGDGYLIAQVYIPEAKAGDVRLFLMNGLPLVRDGNYAAFRRLPAKGDVRSNIHAAGTARKVKVTGTMLDIAEMVRPKLINDGMFLVGLDIVGDKLLEINVFTPGGLTRLAVMYKTDFATSVIIALEEKRTLRQAYGTAMTNSRLATL</sequence>
<dbReference type="SUPFAM" id="SSF52440">
    <property type="entry name" value="PreATP-grasp domain"/>
    <property type="match status" value="1"/>
</dbReference>
<gene>
    <name evidence="10" type="primary">gshB</name>
    <name evidence="12" type="ORF">SAMN05428953_13450</name>
</gene>
<keyword evidence="4 10" id="KW-0317">Glutathione biosynthesis</keyword>
<dbReference type="InterPro" id="IPR004218">
    <property type="entry name" value="GSHS_ATP-bd"/>
</dbReference>
<dbReference type="GO" id="GO:0005524">
    <property type="term" value="F:ATP binding"/>
    <property type="evidence" value="ECO:0007669"/>
    <property type="project" value="UniProtKB-UniRule"/>
</dbReference>
<dbReference type="GO" id="GO:0004363">
    <property type="term" value="F:glutathione synthase activity"/>
    <property type="evidence" value="ECO:0007669"/>
    <property type="project" value="UniProtKB-UniRule"/>
</dbReference>
<dbReference type="Gene3D" id="3.30.470.20">
    <property type="entry name" value="ATP-grasp fold, B domain"/>
    <property type="match status" value="1"/>
</dbReference>
<name>A0A1G9JHC4_9HYPH</name>
<evidence type="ECO:0000256" key="9">
    <source>
        <dbReference type="ARBA" id="ARBA00023211"/>
    </source>
</evidence>
<dbReference type="InterPro" id="IPR011761">
    <property type="entry name" value="ATP-grasp"/>
</dbReference>
<evidence type="ECO:0000259" key="11">
    <source>
        <dbReference type="PROSITE" id="PS50975"/>
    </source>
</evidence>
<keyword evidence="7 10" id="KW-0067">ATP-binding</keyword>
<dbReference type="EC" id="6.3.2.3" evidence="10"/>
<evidence type="ECO:0000256" key="1">
    <source>
        <dbReference type="ARBA" id="ARBA00001936"/>
    </source>
</evidence>
<evidence type="ECO:0000256" key="5">
    <source>
        <dbReference type="ARBA" id="ARBA00022723"/>
    </source>
</evidence>
<dbReference type="GO" id="GO:0005737">
    <property type="term" value="C:cytoplasm"/>
    <property type="evidence" value="ECO:0007669"/>
    <property type="project" value="TreeGrafter"/>
</dbReference>
<evidence type="ECO:0000256" key="6">
    <source>
        <dbReference type="ARBA" id="ARBA00022741"/>
    </source>
</evidence>
<comment type="pathway">
    <text evidence="10">Sulfur metabolism; glutathione biosynthesis; glutathione from L-cysteine and L-glutamate: step 2/2.</text>
</comment>
<dbReference type="EMBL" id="FNEE01000034">
    <property type="protein sequence ID" value="SDL36970.1"/>
    <property type="molecule type" value="Genomic_DNA"/>
</dbReference>
<dbReference type="InterPro" id="IPR006284">
    <property type="entry name" value="Glut_synth_pro"/>
</dbReference>
<evidence type="ECO:0000256" key="3">
    <source>
        <dbReference type="ARBA" id="ARBA00022598"/>
    </source>
</evidence>
<accession>A0A1G9JHC4</accession>
<keyword evidence="8" id="KW-0460">Magnesium</keyword>
<dbReference type="Pfam" id="PF02955">
    <property type="entry name" value="GSH-S_ATP"/>
    <property type="match status" value="1"/>
</dbReference>
<feature type="domain" description="ATP-grasp" evidence="11">
    <location>
        <begin position="136"/>
        <end position="327"/>
    </location>
</feature>
<dbReference type="InterPro" id="IPR004215">
    <property type="entry name" value="GSHS_N"/>
</dbReference>